<evidence type="ECO:0000256" key="1">
    <source>
        <dbReference type="SAM" id="SignalP"/>
    </source>
</evidence>
<dbReference type="PANTHER" id="PTHR46825">
    <property type="entry name" value="D-ALANYL-D-ALANINE-CARBOXYPEPTIDASE/ENDOPEPTIDASE AMPH"/>
    <property type="match status" value="1"/>
</dbReference>
<comment type="caution">
    <text evidence="3">The sequence shown here is derived from an EMBL/GenBank/DDBJ whole genome shotgun (WGS) entry which is preliminary data.</text>
</comment>
<keyword evidence="3" id="KW-0378">Hydrolase</keyword>
<sequence>MAAGRGRTGRAGRAGRAGVTAALAVTVTAGALGAPALAATPGAGDGHQGHHGHHATLRAMRAALNEDAPGVTVQAKDRHGAWNAAAGIGDLARQTPRGAHDHYRVGSITKTFVSTVVLQLVAEGRLGLDDRIGQWLPGVVEGNGHDGDRITIRQILSHTSGIFDVMSDEDVRRKVFSEEFLDHRYDAWTPEQHIAIAMRHKPDFEPGTGWHYSNTNYVIAGKLIERITGKPYAQEIEQRIIEPLGLHETSVPTTGPTLPKPASRAYTRLSDAPGAKNHDVTELNPSIAGAAGGMISDSADLNRFYTALLRGRLLPPKQLAEMKTTVPKGDDRPGQRYGLGLEPFKTTCGRVVWGHGGDIHGSASGAASTADGRHAVALNFNGPEGEMKAVLDAEFCGKGKR</sequence>
<gene>
    <name evidence="3" type="ORF">ABZ921_33975</name>
</gene>
<evidence type="ECO:0000313" key="3">
    <source>
        <dbReference type="EMBL" id="MEU6825649.1"/>
    </source>
</evidence>
<proteinExistence type="predicted"/>
<dbReference type="GO" id="GO:0016787">
    <property type="term" value="F:hydrolase activity"/>
    <property type="evidence" value="ECO:0007669"/>
    <property type="project" value="UniProtKB-KW"/>
</dbReference>
<protein>
    <submittedName>
        <fullName evidence="3">Serine hydrolase domain-containing protein</fullName>
        <ecNumber evidence="3">3.1.1.103</ecNumber>
    </submittedName>
</protein>
<dbReference type="EMBL" id="JBEYXV010000021">
    <property type="protein sequence ID" value="MEU6825649.1"/>
    <property type="molecule type" value="Genomic_DNA"/>
</dbReference>
<reference evidence="3 4" key="1">
    <citation type="submission" date="2024-06" db="EMBL/GenBank/DDBJ databases">
        <title>The Natural Products Discovery Center: Release of the First 8490 Sequenced Strains for Exploring Actinobacteria Biosynthetic Diversity.</title>
        <authorList>
            <person name="Kalkreuter E."/>
            <person name="Kautsar S.A."/>
            <person name="Yang D."/>
            <person name="Bader C.D."/>
            <person name="Teijaro C.N."/>
            <person name="Fluegel L."/>
            <person name="Davis C.M."/>
            <person name="Simpson J.R."/>
            <person name="Lauterbach L."/>
            <person name="Steele A.D."/>
            <person name="Gui C."/>
            <person name="Meng S."/>
            <person name="Li G."/>
            <person name="Viehrig K."/>
            <person name="Ye F."/>
            <person name="Su P."/>
            <person name="Kiefer A.F."/>
            <person name="Nichols A."/>
            <person name="Cepeda A.J."/>
            <person name="Yan W."/>
            <person name="Fan B."/>
            <person name="Jiang Y."/>
            <person name="Adhikari A."/>
            <person name="Zheng C.-J."/>
            <person name="Schuster L."/>
            <person name="Cowan T.M."/>
            <person name="Smanski M.J."/>
            <person name="Chevrette M.G."/>
            <person name="De Carvalho L.P.S."/>
            <person name="Shen B."/>
        </authorList>
    </citation>
    <scope>NUCLEOTIDE SEQUENCE [LARGE SCALE GENOMIC DNA]</scope>
    <source>
        <strain evidence="3 4">NPDC046838</strain>
    </source>
</reference>
<dbReference type="EC" id="3.1.1.103" evidence="3"/>
<dbReference type="RefSeq" id="WP_359356307.1">
    <property type="nucleotide sequence ID" value="NZ_JBEYXV010000021.1"/>
</dbReference>
<dbReference type="PANTHER" id="PTHR46825:SF7">
    <property type="entry name" value="D-ALANYL-D-ALANINE CARBOXYPEPTIDASE"/>
    <property type="match status" value="1"/>
</dbReference>
<dbReference type="InterPro" id="IPR050491">
    <property type="entry name" value="AmpC-like"/>
</dbReference>
<keyword evidence="1" id="KW-0732">Signal</keyword>
<evidence type="ECO:0000259" key="2">
    <source>
        <dbReference type="Pfam" id="PF00144"/>
    </source>
</evidence>
<accession>A0ABV3BXB8</accession>
<dbReference type="Gene3D" id="3.40.710.10">
    <property type="entry name" value="DD-peptidase/beta-lactamase superfamily"/>
    <property type="match status" value="1"/>
</dbReference>
<dbReference type="SUPFAM" id="SSF56601">
    <property type="entry name" value="beta-lactamase/transpeptidase-like"/>
    <property type="match status" value="1"/>
</dbReference>
<dbReference type="InterPro" id="IPR001466">
    <property type="entry name" value="Beta-lactam-related"/>
</dbReference>
<organism evidence="3 4">
    <name type="scientific">Streptomyces atriruber</name>
    <dbReference type="NCBI Taxonomy" id="545121"/>
    <lineage>
        <taxon>Bacteria</taxon>
        <taxon>Bacillati</taxon>
        <taxon>Actinomycetota</taxon>
        <taxon>Actinomycetes</taxon>
        <taxon>Kitasatosporales</taxon>
        <taxon>Streptomycetaceae</taxon>
        <taxon>Streptomyces</taxon>
    </lineage>
</organism>
<name>A0ABV3BXB8_9ACTN</name>
<feature type="domain" description="Beta-lactamase-related" evidence="2">
    <location>
        <begin position="67"/>
        <end position="393"/>
    </location>
</feature>
<feature type="chain" id="PRO_5045807722" evidence="1">
    <location>
        <begin position="39"/>
        <end position="401"/>
    </location>
</feature>
<feature type="signal peptide" evidence="1">
    <location>
        <begin position="1"/>
        <end position="38"/>
    </location>
</feature>
<dbReference type="Pfam" id="PF00144">
    <property type="entry name" value="Beta-lactamase"/>
    <property type="match status" value="1"/>
</dbReference>
<evidence type="ECO:0000313" key="4">
    <source>
        <dbReference type="Proteomes" id="UP001551176"/>
    </source>
</evidence>
<dbReference type="InterPro" id="IPR012338">
    <property type="entry name" value="Beta-lactam/transpept-like"/>
</dbReference>
<dbReference type="Proteomes" id="UP001551176">
    <property type="component" value="Unassembled WGS sequence"/>
</dbReference>
<keyword evidence="4" id="KW-1185">Reference proteome</keyword>